<dbReference type="Proteomes" id="UP001221142">
    <property type="component" value="Unassembled WGS sequence"/>
</dbReference>
<gene>
    <name evidence="1" type="ORF">FB45DRAFT_960170</name>
</gene>
<evidence type="ECO:0000313" key="1">
    <source>
        <dbReference type="EMBL" id="KAJ7603567.1"/>
    </source>
</evidence>
<comment type="caution">
    <text evidence="1">The sequence shown here is derived from an EMBL/GenBank/DDBJ whole genome shotgun (WGS) entry which is preliminary data.</text>
</comment>
<accession>A0AAD7AXP9</accession>
<reference evidence="1" key="1">
    <citation type="submission" date="2023-03" db="EMBL/GenBank/DDBJ databases">
        <title>Massive genome expansion in bonnet fungi (Mycena s.s.) driven by repeated elements and novel gene families across ecological guilds.</title>
        <authorList>
            <consortium name="Lawrence Berkeley National Laboratory"/>
            <person name="Harder C.B."/>
            <person name="Miyauchi S."/>
            <person name="Viragh M."/>
            <person name="Kuo A."/>
            <person name="Thoen E."/>
            <person name="Andreopoulos B."/>
            <person name="Lu D."/>
            <person name="Skrede I."/>
            <person name="Drula E."/>
            <person name="Henrissat B."/>
            <person name="Morin E."/>
            <person name="Kohler A."/>
            <person name="Barry K."/>
            <person name="LaButti K."/>
            <person name="Morin E."/>
            <person name="Salamov A."/>
            <person name="Lipzen A."/>
            <person name="Mereny Z."/>
            <person name="Hegedus B."/>
            <person name="Baldrian P."/>
            <person name="Stursova M."/>
            <person name="Weitz H."/>
            <person name="Taylor A."/>
            <person name="Grigoriev I.V."/>
            <person name="Nagy L.G."/>
            <person name="Martin F."/>
            <person name="Kauserud H."/>
        </authorList>
    </citation>
    <scope>NUCLEOTIDE SEQUENCE</scope>
    <source>
        <strain evidence="1">9284</strain>
    </source>
</reference>
<sequence>MAHSFAITRPVNPPGVEPVLTEEQVWKGLEFKAHSPDVFVPMISACKTISEDGNKIVHEITVGPVTLTETAELHPNSVVYFELSNGTRMTNVVSHGAGGEIFLTYCFANGLPGVPNDKPKPSSEVLNATIGKSLEKSIEIIRQMTVDGKL</sequence>
<keyword evidence="2" id="KW-1185">Reference proteome</keyword>
<dbReference type="InterPro" id="IPR015075">
    <property type="entry name" value="AtaL"/>
</dbReference>
<evidence type="ECO:0000313" key="2">
    <source>
        <dbReference type="Proteomes" id="UP001221142"/>
    </source>
</evidence>
<dbReference type="AlphaFoldDB" id="A0AAD7AXP9"/>
<dbReference type="Pfam" id="PF08982">
    <property type="entry name" value="AtaL"/>
    <property type="match status" value="1"/>
</dbReference>
<dbReference type="EMBL" id="JARKIF010000137">
    <property type="protein sequence ID" value="KAJ7603567.1"/>
    <property type="molecule type" value="Genomic_DNA"/>
</dbReference>
<dbReference type="InterPro" id="IPR023393">
    <property type="entry name" value="START-like_dom_sf"/>
</dbReference>
<dbReference type="SUPFAM" id="SSF55961">
    <property type="entry name" value="Bet v1-like"/>
    <property type="match status" value="1"/>
</dbReference>
<dbReference type="Gene3D" id="3.30.530.20">
    <property type="match status" value="1"/>
</dbReference>
<protein>
    <submittedName>
        <fullName evidence="1">DUF1857-domain-containing protein</fullName>
    </submittedName>
</protein>
<name>A0AAD7AXP9_9AGAR</name>
<proteinExistence type="predicted"/>
<organism evidence="1 2">
    <name type="scientific">Roridomyces roridus</name>
    <dbReference type="NCBI Taxonomy" id="1738132"/>
    <lineage>
        <taxon>Eukaryota</taxon>
        <taxon>Fungi</taxon>
        <taxon>Dikarya</taxon>
        <taxon>Basidiomycota</taxon>
        <taxon>Agaricomycotina</taxon>
        <taxon>Agaricomycetes</taxon>
        <taxon>Agaricomycetidae</taxon>
        <taxon>Agaricales</taxon>
        <taxon>Marasmiineae</taxon>
        <taxon>Mycenaceae</taxon>
        <taxon>Roridomyces</taxon>
    </lineage>
</organism>